<feature type="domain" description="TadE-like" evidence="2">
    <location>
        <begin position="18"/>
        <end position="42"/>
    </location>
</feature>
<evidence type="ECO:0000313" key="4">
    <source>
        <dbReference type="Proteomes" id="UP001596016"/>
    </source>
</evidence>
<keyword evidence="4" id="KW-1185">Reference proteome</keyword>
<dbReference type="Pfam" id="PF07811">
    <property type="entry name" value="TadE"/>
    <property type="match status" value="1"/>
</dbReference>
<organism evidence="3 4">
    <name type="scientific">Aquamicrobium segne</name>
    <dbReference type="NCBI Taxonomy" id="469547"/>
    <lineage>
        <taxon>Bacteria</taxon>
        <taxon>Pseudomonadati</taxon>
        <taxon>Pseudomonadota</taxon>
        <taxon>Alphaproteobacteria</taxon>
        <taxon>Hyphomicrobiales</taxon>
        <taxon>Phyllobacteriaceae</taxon>
        <taxon>Aquamicrobium</taxon>
    </lineage>
</organism>
<reference evidence="4" key="1">
    <citation type="journal article" date="2019" name="Int. J. Syst. Evol. Microbiol.">
        <title>The Global Catalogue of Microorganisms (GCM) 10K type strain sequencing project: providing services to taxonomists for standard genome sequencing and annotation.</title>
        <authorList>
            <consortium name="The Broad Institute Genomics Platform"/>
            <consortium name="The Broad Institute Genome Sequencing Center for Infectious Disease"/>
            <person name="Wu L."/>
            <person name="Ma J."/>
        </authorList>
    </citation>
    <scope>NUCLEOTIDE SEQUENCE [LARGE SCALE GENOMIC DNA]</scope>
    <source>
        <strain evidence="4">CGMCC 4.1415</strain>
    </source>
</reference>
<keyword evidence="1" id="KW-0812">Transmembrane</keyword>
<name>A0ABW0GXI4_9HYPH</name>
<protein>
    <submittedName>
        <fullName evidence="3">TadE/TadG family type IV pilus assembly protein</fullName>
    </submittedName>
</protein>
<proteinExistence type="predicted"/>
<comment type="caution">
    <text evidence="3">The sequence shown here is derived from an EMBL/GenBank/DDBJ whole genome shotgun (WGS) entry which is preliminary data.</text>
</comment>
<keyword evidence="1" id="KW-1133">Transmembrane helix</keyword>
<accession>A0ABW0GXI4</accession>
<evidence type="ECO:0000256" key="1">
    <source>
        <dbReference type="SAM" id="Phobius"/>
    </source>
</evidence>
<evidence type="ECO:0000313" key="3">
    <source>
        <dbReference type="EMBL" id="MFC5385118.1"/>
    </source>
</evidence>
<evidence type="ECO:0000259" key="2">
    <source>
        <dbReference type="Pfam" id="PF07811"/>
    </source>
</evidence>
<gene>
    <name evidence="3" type="ORF">ACFPLB_03960</name>
</gene>
<dbReference type="InterPro" id="IPR012495">
    <property type="entry name" value="TadE-like_dom"/>
</dbReference>
<keyword evidence="1" id="KW-0472">Membrane</keyword>
<sequence length="200" mass="21828">MITSFATRITAFIHNHKGVAAVEFALIAPILLILYFMTIETVQGIETNRRLGRLGTMVADLVGQQDQLSASVLKDIIQITEATMRPYSRSTPEVTVSAIQIGSERQGAIPRIVWSGKVNSSGNYVKALAAGSTVSVPAVLKTGDSFLIRVESRLNYFPILLWPRDGNTAAGPSGFFTGLKMTEINYARPRIRREIACPTC</sequence>
<dbReference type="Proteomes" id="UP001596016">
    <property type="component" value="Unassembled WGS sequence"/>
</dbReference>
<dbReference type="EMBL" id="JBHSLL010000012">
    <property type="protein sequence ID" value="MFC5385118.1"/>
    <property type="molecule type" value="Genomic_DNA"/>
</dbReference>
<feature type="transmembrane region" description="Helical" evidence="1">
    <location>
        <begin position="20"/>
        <end position="39"/>
    </location>
</feature>
<dbReference type="RefSeq" id="WP_378227996.1">
    <property type="nucleotide sequence ID" value="NZ_JBHSLL010000012.1"/>
</dbReference>